<dbReference type="EMBL" id="JAANYN010000003">
    <property type="protein sequence ID" value="NHE56766.1"/>
    <property type="molecule type" value="Genomic_DNA"/>
</dbReference>
<evidence type="ECO:0000313" key="2">
    <source>
        <dbReference type="Proteomes" id="UP000649799"/>
    </source>
</evidence>
<organism evidence="1 2">
    <name type="scientific">Cyclobacterium plantarum</name>
    <dbReference type="NCBI Taxonomy" id="2716263"/>
    <lineage>
        <taxon>Bacteria</taxon>
        <taxon>Pseudomonadati</taxon>
        <taxon>Bacteroidota</taxon>
        <taxon>Cytophagia</taxon>
        <taxon>Cytophagales</taxon>
        <taxon>Cyclobacteriaceae</taxon>
        <taxon>Cyclobacterium</taxon>
    </lineage>
</organism>
<keyword evidence="2" id="KW-1185">Reference proteome</keyword>
<gene>
    <name evidence="1" type="ORF">G9Q97_08060</name>
</gene>
<comment type="caution">
    <text evidence="1">The sequence shown here is derived from an EMBL/GenBank/DDBJ whole genome shotgun (WGS) entry which is preliminary data.</text>
</comment>
<reference evidence="1 2" key="1">
    <citation type="submission" date="2020-03" db="EMBL/GenBank/DDBJ databases">
        <title>Cyclobacterium plantarum sp. nov., a marine bacterium isolated from a coastal-marine wetland.</title>
        <authorList>
            <person name="Sanchez-Porro C."/>
            <person name="Ventosa A."/>
            <person name="Amoozegar M."/>
        </authorList>
    </citation>
    <scope>NUCLEOTIDE SEQUENCE [LARGE SCALE GENOMIC DNA]</scope>
    <source>
        <strain evidence="1 2">GBPx2</strain>
    </source>
</reference>
<protein>
    <recommendedName>
        <fullName evidence="3">DUF4359 domain-containing protein</fullName>
    </recommendedName>
</protein>
<dbReference type="Proteomes" id="UP000649799">
    <property type="component" value="Unassembled WGS sequence"/>
</dbReference>
<sequence length="89" mass="10271">MKNLSLLAALLIFADNFFQDIPYERRKMAVNQAFDEVGSILSVGELDPLNQLRGSFLLEGTHKDIRIFFTLNPQKEAFIQRMNVRVVEK</sequence>
<dbReference type="RefSeq" id="WP_166145346.1">
    <property type="nucleotide sequence ID" value="NZ_JAANYN010000003.1"/>
</dbReference>
<proteinExistence type="predicted"/>
<accession>A0ABX0H4L0</accession>
<name>A0ABX0H4L0_9BACT</name>
<evidence type="ECO:0008006" key="3">
    <source>
        <dbReference type="Google" id="ProtNLM"/>
    </source>
</evidence>
<evidence type="ECO:0000313" key="1">
    <source>
        <dbReference type="EMBL" id="NHE56766.1"/>
    </source>
</evidence>